<gene>
    <name evidence="6" type="ORF">A464_999</name>
</gene>
<dbReference type="SUPFAM" id="SSF52096">
    <property type="entry name" value="ClpP/crotonase"/>
    <property type="match status" value="1"/>
</dbReference>
<keyword evidence="4" id="KW-0720">Serine protease</keyword>
<dbReference type="AlphaFoldDB" id="S5N6P2"/>
<dbReference type="CDD" id="cd07022">
    <property type="entry name" value="S49_Sppa_36K_type"/>
    <property type="match status" value="1"/>
</dbReference>
<dbReference type="PANTHER" id="PTHR33209:SF1">
    <property type="entry name" value="PEPTIDASE S49 DOMAIN-CONTAINING PROTEIN"/>
    <property type="match status" value="1"/>
</dbReference>
<evidence type="ECO:0000256" key="1">
    <source>
        <dbReference type="ARBA" id="ARBA00008683"/>
    </source>
</evidence>
<organism evidence="6 7">
    <name type="scientific">Salmonella bongori N268-08</name>
    <dbReference type="NCBI Taxonomy" id="1197719"/>
    <lineage>
        <taxon>Bacteria</taxon>
        <taxon>Pseudomonadati</taxon>
        <taxon>Pseudomonadota</taxon>
        <taxon>Gammaproteobacteria</taxon>
        <taxon>Enterobacterales</taxon>
        <taxon>Enterobacteriaceae</taxon>
        <taxon>Salmonella</taxon>
    </lineage>
</organism>
<dbReference type="EMBL" id="CP006608">
    <property type="protein sequence ID" value="AGR58185.1"/>
    <property type="molecule type" value="Genomic_DNA"/>
</dbReference>
<evidence type="ECO:0000256" key="2">
    <source>
        <dbReference type="ARBA" id="ARBA00022670"/>
    </source>
</evidence>
<evidence type="ECO:0000313" key="6">
    <source>
        <dbReference type="EMBL" id="AGR58185.1"/>
    </source>
</evidence>
<evidence type="ECO:0000256" key="4">
    <source>
        <dbReference type="ARBA" id="ARBA00022825"/>
    </source>
</evidence>
<keyword evidence="2" id="KW-0645">Protease</keyword>
<evidence type="ECO:0000256" key="3">
    <source>
        <dbReference type="ARBA" id="ARBA00022801"/>
    </source>
</evidence>
<name>S5N6P2_SALBN</name>
<sequence length="309" mass="33376">MVETMTKLINLPHLADQVFGVPHYATRQTMDSVKAVLIPRIQGAVTDAGITMVLTPDNQLEPAMEQPAGGVAVISVHGILVPRRGQITAMCTELTSYERIRSQLYMALNDPAISEIVLDINSGGGAAVGCKELADYIFQSRDIKPITAIVNYSAYSAAYFIASACSKIIVSKTSGVGSIGVIFEHMEASKWEDSVGLKFTTIYRGDNKNNGTPHEPLSEQAHLMFQGMIDDMYEIFTASVAEYRGMNQQAVIDTQAGLYFGADAITAGLADEVSDPQSAINAIADKYKKPQQATSIKLQAAVMDQQAKM</sequence>
<comment type="similarity">
    <text evidence="1">Belongs to the peptidase S49 family.</text>
</comment>
<feature type="domain" description="Peptidase S49" evidence="5">
    <location>
        <begin position="141"/>
        <end position="285"/>
    </location>
</feature>
<dbReference type="InterPro" id="IPR002142">
    <property type="entry name" value="Peptidase_S49"/>
</dbReference>
<keyword evidence="3" id="KW-0378">Hydrolase</keyword>
<accession>S5N6P2</accession>
<dbReference type="PANTHER" id="PTHR33209">
    <property type="entry name" value="PROTEASE 4"/>
    <property type="match status" value="1"/>
</dbReference>
<proteinExistence type="inferred from homology"/>
<dbReference type="InterPro" id="IPR029045">
    <property type="entry name" value="ClpP/crotonase-like_dom_sf"/>
</dbReference>
<dbReference type="GO" id="GO:0008236">
    <property type="term" value="F:serine-type peptidase activity"/>
    <property type="evidence" value="ECO:0007669"/>
    <property type="project" value="UniProtKB-KW"/>
</dbReference>
<protein>
    <submittedName>
        <fullName evidence="6">Capsid protein</fullName>
    </submittedName>
</protein>
<dbReference type="PATRIC" id="fig|1197719.3.peg.993"/>
<reference evidence="6 7" key="1">
    <citation type="submission" date="2013-07" db="EMBL/GenBank/DDBJ databases">
        <title>Genome sequence of Salmonella bongori N268-08 - a rare clinical isolate.</title>
        <authorList>
            <person name="Marti R."/>
            <person name="Hagens S."/>
            <person name="Loessner M.J."/>
            <person name="Klumpp J."/>
        </authorList>
    </citation>
    <scope>NUCLEOTIDE SEQUENCE [LARGE SCALE GENOMIC DNA]</scope>
    <source>
        <strain evidence="6 7">N268-08</strain>
    </source>
</reference>
<dbReference type="KEGG" id="sbz:A464_999"/>
<dbReference type="InterPro" id="IPR033855">
    <property type="entry name" value="Protein_C"/>
</dbReference>
<dbReference type="HOGENOM" id="CLU_046540_4_1_6"/>
<dbReference type="Gene3D" id="3.90.226.10">
    <property type="entry name" value="2-enoyl-CoA Hydratase, Chain A, domain 1"/>
    <property type="match status" value="1"/>
</dbReference>
<evidence type="ECO:0000313" key="7">
    <source>
        <dbReference type="Proteomes" id="UP000015042"/>
    </source>
</evidence>
<dbReference type="eggNOG" id="COG0616">
    <property type="taxonomic scope" value="Bacteria"/>
</dbReference>
<dbReference type="Pfam" id="PF01343">
    <property type="entry name" value="Peptidase_S49"/>
    <property type="match status" value="1"/>
</dbReference>
<dbReference type="GO" id="GO:0006508">
    <property type="term" value="P:proteolysis"/>
    <property type="evidence" value="ECO:0007669"/>
    <property type="project" value="UniProtKB-KW"/>
</dbReference>
<evidence type="ECO:0000259" key="5">
    <source>
        <dbReference type="Pfam" id="PF01343"/>
    </source>
</evidence>
<dbReference type="Gene3D" id="6.20.330.10">
    <property type="match status" value="1"/>
</dbReference>
<dbReference type="Proteomes" id="UP000015042">
    <property type="component" value="Chromosome"/>
</dbReference>